<evidence type="ECO:0000256" key="2">
    <source>
        <dbReference type="ARBA" id="ARBA00022452"/>
    </source>
</evidence>
<evidence type="ECO:0000259" key="8">
    <source>
        <dbReference type="PROSITE" id="PS51779"/>
    </source>
</evidence>
<evidence type="ECO:0000313" key="9">
    <source>
        <dbReference type="EMBL" id="SFV88089.1"/>
    </source>
</evidence>
<feature type="domain" description="POTRA" evidence="8">
    <location>
        <begin position="310"/>
        <end position="384"/>
    </location>
</feature>
<dbReference type="GO" id="GO:1990063">
    <property type="term" value="C:Bam protein complex"/>
    <property type="evidence" value="ECO:0007669"/>
    <property type="project" value="TreeGrafter"/>
</dbReference>
<dbReference type="PROSITE" id="PS51779">
    <property type="entry name" value="POTRA"/>
    <property type="match status" value="1"/>
</dbReference>
<keyword evidence="4" id="KW-0732">Signal</keyword>
<protein>
    <submittedName>
        <fullName evidence="9">Outer membrane protein assembly factor YaeT</fullName>
    </submittedName>
</protein>
<dbReference type="Pfam" id="PF07244">
    <property type="entry name" value="POTRA"/>
    <property type="match status" value="4"/>
</dbReference>
<dbReference type="GO" id="GO:0051205">
    <property type="term" value="P:protein insertion into membrane"/>
    <property type="evidence" value="ECO:0007669"/>
    <property type="project" value="TreeGrafter"/>
</dbReference>
<dbReference type="PANTHER" id="PTHR12815:SF23">
    <property type="entry name" value="OUTER MEMBRANE PROTEIN ASSEMBLY FACTOR BAMA"/>
    <property type="match status" value="1"/>
</dbReference>
<evidence type="ECO:0000256" key="1">
    <source>
        <dbReference type="ARBA" id="ARBA00004370"/>
    </source>
</evidence>
<dbReference type="GO" id="GO:0043165">
    <property type="term" value="P:Gram-negative-bacterium-type cell outer membrane assembly"/>
    <property type="evidence" value="ECO:0007669"/>
    <property type="project" value="TreeGrafter"/>
</dbReference>
<evidence type="ECO:0000256" key="7">
    <source>
        <dbReference type="ARBA" id="ARBA00023237"/>
    </source>
</evidence>
<gene>
    <name evidence="9" type="ORF">MNB_SUP05-SYMBIONT-7-315</name>
</gene>
<proteinExistence type="predicted"/>
<keyword evidence="2" id="KW-1134">Transmembrane beta strand</keyword>
<organism evidence="9">
    <name type="scientific">hydrothermal vent metagenome</name>
    <dbReference type="NCBI Taxonomy" id="652676"/>
    <lineage>
        <taxon>unclassified sequences</taxon>
        <taxon>metagenomes</taxon>
        <taxon>ecological metagenomes</taxon>
    </lineage>
</organism>
<evidence type="ECO:0000256" key="6">
    <source>
        <dbReference type="ARBA" id="ARBA00023136"/>
    </source>
</evidence>
<dbReference type="Pfam" id="PF01103">
    <property type="entry name" value="Omp85"/>
    <property type="match status" value="1"/>
</dbReference>
<reference evidence="9" key="1">
    <citation type="submission" date="2016-10" db="EMBL/GenBank/DDBJ databases">
        <authorList>
            <person name="de Groot N.N."/>
        </authorList>
    </citation>
    <scope>NUCLEOTIDE SEQUENCE</scope>
</reference>
<evidence type="ECO:0000256" key="3">
    <source>
        <dbReference type="ARBA" id="ARBA00022692"/>
    </source>
</evidence>
<keyword evidence="3" id="KW-0812">Transmembrane</keyword>
<keyword evidence="5" id="KW-0677">Repeat</keyword>
<dbReference type="NCBIfam" id="TIGR03303">
    <property type="entry name" value="OM_YaeT"/>
    <property type="match status" value="1"/>
</dbReference>
<keyword evidence="7" id="KW-0998">Cell outer membrane</keyword>
<dbReference type="InterPro" id="IPR039910">
    <property type="entry name" value="D15-like"/>
</dbReference>
<keyword evidence="6" id="KW-0472">Membrane</keyword>
<dbReference type="InterPro" id="IPR034746">
    <property type="entry name" value="POTRA"/>
</dbReference>
<dbReference type="AlphaFoldDB" id="A0A1W1E2D0"/>
<dbReference type="PANTHER" id="PTHR12815">
    <property type="entry name" value="SORTING AND ASSEMBLY MACHINERY SAMM50 PROTEIN FAMILY MEMBER"/>
    <property type="match status" value="1"/>
</dbReference>
<sequence>MSYLPVEVGDDYNKTVSTQIIQSLYKTQFFKDIKVEQINDTLQIVLTENPHIKYVDFLNNSEKVVDEDSLKKILTSMDLVQGKIFNKKQLHNLIKQVKAAYIAKGYYNVKITENIEIDAQNRVGIEFDISEGDAARIKSMHITGSKVETEEDLLDLFEIGEADWWLLNYFTEKNHYSKIALDAGIEALKSHYINLGYLDFKITDVQSVLTADKSSISINIQVTEGSKYTIGTIGFSGETLNESEASLAELLTINEGDVFKRQKIINSIKTVTDVYSNQGYAFAQIDVDTKEDKVAHAVNLDFKVTPKDKVYINRITITGNTRTQDEVVRREIGIYEGGLYSDIELEESIANIKRLGYFSDVQMSVAKVPDFEDRINLNFTVEETKTGTFSIGLSHANNSGSSFNIGVSEKNFLGTGNTLNASMSQAKAVSEVEFYFVDPYFTEDKHSLSYGVFAKKTDGSKLEVASYKINEKGGSVGYGVPITKDTRINADLKLSTKDITCGATFAASYEKAQCANNDKTEAKLSLKWSSNTLDDYSFPTKGSASSLNLGVALPIADLKYYKFNISAKDYHPIAKDVTFKINSSVSIAKGYGGKELPFFERYYGGGSSSVRGYDFNSLGEKYTNDKAKGGELSILLGVSVISPLKFLKDSKNMRLSAFFDAGGISREISNPQKNDFRASTGVAFSWLTPIGPLGMYVAQPLFKKAGDKTKTFEFTIGTSF</sequence>
<dbReference type="InterPro" id="IPR023707">
    <property type="entry name" value="OM_assembly_BamA"/>
</dbReference>
<evidence type="ECO:0000256" key="5">
    <source>
        <dbReference type="ARBA" id="ARBA00022737"/>
    </source>
</evidence>
<dbReference type="Gene3D" id="2.40.160.50">
    <property type="entry name" value="membrane protein fhac: a member of the omp85/tpsb transporter family"/>
    <property type="match status" value="1"/>
</dbReference>
<dbReference type="EMBL" id="FPIA01000008">
    <property type="protein sequence ID" value="SFV88089.1"/>
    <property type="molecule type" value="Genomic_DNA"/>
</dbReference>
<comment type="subcellular location">
    <subcellularLocation>
        <location evidence="1">Membrane</location>
    </subcellularLocation>
</comment>
<dbReference type="PIRSF" id="PIRSF006076">
    <property type="entry name" value="OM_assembly_OMP85"/>
    <property type="match status" value="1"/>
</dbReference>
<dbReference type="Gene3D" id="3.10.20.310">
    <property type="entry name" value="membrane protein fhac"/>
    <property type="match status" value="5"/>
</dbReference>
<dbReference type="InterPro" id="IPR010827">
    <property type="entry name" value="BamA/TamA_POTRA"/>
</dbReference>
<name>A0A1W1E2D0_9ZZZZ</name>
<dbReference type="InterPro" id="IPR000184">
    <property type="entry name" value="Bac_surfAg_D15"/>
</dbReference>
<accession>A0A1W1E2D0</accession>
<evidence type="ECO:0000256" key="4">
    <source>
        <dbReference type="ARBA" id="ARBA00022729"/>
    </source>
</evidence>